<name>Q6HDT3_BACHK</name>
<dbReference type="PATRIC" id="fig|281309.8.peg.4238"/>
<evidence type="ECO:0000313" key="1">
    <source>
        <dbReference type="EMBL" id="AAT62843.1"/>
    </source>
</evidence>
<organism evidence="1 2">
    <name type="scientific">Bacillus thuringiensis subsp. konkukian (strain 97-27)</name>
    <dbReference type="NCBI Taxonomy" id="281309"/>
    <lineage>
        <taxon>Bacteria</taxon>
        <taxon>Bacillati</taxon>
        <taxon>Bacillota</taxon>
        <taxon>Bacilli</taxon>
        <taxon>Bacillales</taxon>
        <taxon>Bacillaceae</taxon>
        <taxon>Bacillus</taxon>
        <taxon>Bacillus cereus group</taxon>
    </lineage>
</organism>
<reference evidence="1 2" key="1">
    <citation type="journal article" date="2006" name="J. Bacteriol.">
        <title>Pathogenomic sequence analysis of Bacillus cereus and Bacillus thuringiensis isolates closely related to Bacillus anthracis.</title>
        <authorList>
            <person name="Han C.S."/>
            <person name="Xie G."/>
            <person name="Challacombe J.F."/>
            <person name="Altherr M.R."/>
            <person name="Bhotika S.S."/>
            <person name="Brown N."/>
            <person name="Bruce D."/>
            <person name="Campbell C.S."/>
            <person name="Campbell M.L."/>
            <person name="Chen J."/>
            <person name="Chertkov O."/>
            <person name="Cleland C."/>
            <person name="Dimitrijevic M."/>
            <person name="Doggett N.A."/>
            <person name="Fawcett J.J."/>
            <person name="Glavina T."/>
            <person name="Goodwin L.A."/>
            <person name="Green L.D."/>
            <person name="Hill K.K."/>
            <person name="Hitchcock P."/>
            <person name="Jackson P.J."/>
            <person name="Keim P."/>
            <person name="Kewalramani A.R."/>
            <person name="Longmire J."/>
            <person name="Lucas S."/>
            <person name="Malfatti S."/>
            <person name="McMurry K."/>
            <person name="Meincke L.J."/>
            <person name="Misra M."/>
            <person name="Moseman B.L."/>
            <person name="Mundt M."/>
            <person name="Munk A.C."/>
            <person name="Okinaka R.T."/>
            <person name="Parson-Quintana B."/>
            <person name="Reilly L.P."/>
            <person name="Richardson P."/>
            <person name="Robinson D.L."/>
            <person name="Rubin E."/>
            <person name="Saunders E."/>
            <person name="Tapia R."/>
            <person name="Tesmer J.G."/>
            <person name="Thayer N."/>
            <person name="Thompson L.S."/>
            <person name="Tice H."/>
            <person name="Ticknor L.O."/>
            <person name="Wills P.L."/>
            <person name="Brettin T.S."/>
            <person name="Gilna P."/>
        </authorList>
    </citation>
    <scope>NUCLEOTIDE SEQUENCE [LARGE SCALE GENOMIC DNA]</scope>
    <source>
        <strain evidence="1 2">97-27</strain>
    </source>
</reference>
<dbReference type="HOGENOM" id="CLU_2191686_0_0_9"/>
<dbReference type="AlphaFoldDB" id="Q6HDT3"/>
<evidence type="ECO:0000313" key="2">
    <source>
        <dbReference type="Proteomes" id="UP000001301"/>
    </source>
</evidence>
<gene>
    <name evidence="1" type="ordered locus">BT9727_3974</name>
</gene>
<accession>Q6HDT3</accession>
<dbReference type="EMBL" id="AE017355">
    <property type="protein sequence ID" value="AAT62843.1"/>
    <property type="molecule type" value="Genomic_DNA"/>
</dbReference>
<dbReference type="Proteomes" id="UP000001301">
    <property type="component" value="Chromosome"/>
</dbReference>
<dbReference type="KEGG" id="btk:BT9727_3974"/>
<protein>
    <submittedName>
        <fullName evidence="1">Uncharacterized protein</fullName>
    </submittedName>
</protein>
<sequence>MVCSQNGRKITYLLSICCFIMKLIKYTCIQYCEINNINNLYKCKRYQKREVETMSKFFFNHNPATVEDGRLVKYAEIIYGEGGRSVLENLMVKASIRLRDRYPNKSDEQISNLVNKGIHDMFQKYVSE</sequence>
<proteinExistence type="predicted"/>